<dbReference type="GeneID" id="72190304"/>
<evidence type="ECO:0000313" key="3">
    <source>
        <dbReference type="Proteomes" id="UP000830434"/>
    </source>
</evidence>
<accession>A0A8U0IDF8</accession>
<gene>
    <name evidence="2" type="ORF">M0R88_10575</name>
</gene>
<dbReference type="InterPro" id="IPR043519">
    <property type="entry name" value="NT_sf"/>
</dbReference>
<evidence type="ECO:0000259" key="1">
    <source>
        <dbReference type="Pfam" id="PF18765"/>
    </source>
</evidence>
<organism evidence="2 3">
    <name type="scientific">Halorussus gelatinilyticus</name>
    <dbReference type="NCBI Taxonomy" id="2937524"/>
    <lineage>
        <taxon>Archaea</taxon>
        <taxon>Methanobacteriati</taxon>
        <taxon>Methanobacteriota</taxon>
        <taxon>Stenosarchaea group</taxon>
        <taxon>Halobacteria</taxon>
        <taxon>Halobacteriales</taxon>
        <taxon>Haladaptataceae</taxon>
        <taxon>Halorussus</taxon>
    </lineage>
</organism>
<evidence type="ECO:0000313" key="2">
    <source>
        <dbReference type="EMBL" id="UPV98972.1"/>
    </source>
</evidence>
<dbReference type="KEGG" id="haxz:M0R88_10575"/>
<dbReference type="Gene3D" id="3.30.460.10">
    <property type="entry name" value="Beta Polymerase, domain 2"/>
    <property type="match status" value="1"/>
</dbReference>
<reference evidence="2" key="1">
    <citation type="submission" date="2022-04" db="EMBL/GenBank/DDBJ databases">
        <title>Diverse halophilic archaea isolated from saline environments.</title>
        <authorList>
            <person name="Cui H.-L."/>
        </authorList>
    </citation>
    <scope>NUCLEOTIDE SEQUENCE</scope>
    <source>
        <strain evidence="2">XZYJT40</strain>
    </source>
</reference>
<dbReference type="EMBL" id="CP096658">
    <property type="protein sequence ID" value="UPV98972.1"/>
    <property type="molecule type" value="Genomic_DNA"/>
</dbReference>
<dbReference type="CDD" id="cd05403">
    <property type="entry name" value="NT_KNTase_like"/>
    <property type="match status" value="1"/>
</dbReference>
<feature type="domain" description="Polymerase beta nucleotidyltransferase" evidence="1">
    <location>
        <begin position="16"/>
        <end position="110"/>
    </location>
</feature>
<protein>
    <submittedName>
        <fullName evidence="2">Nucleotidyltransferase domain-containing protein</fullName>
    </submittedName>
</protein>
<dbReference type="PANTHER" id="PTHR43852">
    <property type="entry name" value="NUCLEOTIDYLTRANSFERASE"/>
    <property type="match status" value="1"/>
</dbReference>
<dbReference type="PANTHER" id="PTHR43852:SF3">
    <property type="entry name" value="NUCLEOTIDYLTRANSFERASE"/>
    <property type="match status" value="1"/>
</dbReference>
<dbReference type="NCBIfam" id="NF047752">
    <property type="entry name" value="MntA_antitoxin"/>
    <property type="match status" value="1"/>
</dbReference>
<dbReference type="InterPro" id="IPR052930">
    <property type="entry name" value="TA_antitoxin_MntA"/>
</dbReference>
<keyword evidence="3" id="KW-1185">Reference proteome</keyword>
<dbReference type="Pfam" id="PF18765">
    <property type="entry name" value="Polbeta"/>
    <property type="match status" value="1"/>
</dbReference>
<proteinExistence type="predicted"/>
<dbReference type="Proteomes" id="UP000830434">
    <property type="component" value="Chromosome"/>
</dbReference>
<dbReference type="InterPro" id="IPR041633">
    <property type="entry name" value="Polbeta"/>
</dbReference>
<dbReference type="SUPFAM" id="SSF81301">
    <property type="entry name" value="Nucleotidyltransferase"/>
    <property type="match status" value="1"/>
</dbReference>
<dbReference type="RefSeq" id="WP_248653476.1">
    <property type="nucleotide sequence ID" value="NZ_CP096658.1"/>
</dbReference>
<dbReference type="AlphaFoldDB" id="A0A8U0IDF8"/>
<sequence>MKTVETANLDDGLPVERLQRVLREHAVRLAILFGSHATETTHSTSDIDIAVEFESRQHDDPNYNTVFFELSEALSEILDTEEVDLVDIHTTSPDVASSLFEHGVLLVGEQTRVETLRRQLTTQSDHRTPRERFDTALRKIDEHLDSGSAVSATEGSHRER</sequence>
<name>A0A8U0IDF8_9EURY</name>